<proteinExistence type="predicted"/>
<dbReference type="EMBL" id="CAACVG010000553">
    <property type="protein sequence ID" value="VEN34290.1"/>
    <property type="molecule type" value="Genomic_DNA"/>
</dbReference>
<reference evidence="1 3" key="1">
    <citation type="submission" date="2019-01" db="EMBL/GenBank/DDBJ databases">
        <authorList>
            <person name="Sayadi A."/>
        </authorList>
    </citation>
    <scope>NUCLEOTIDE SEQUENCE [LARGE SCALE GENOMIC DNA]</scope>
</reference>
<gene>
    <name evidence="1" type="ORF">CALMAC_LOCUS200</name>
    <name evidence="2" type="ORF">CALMAC_LOCUS530</name>
</gene>
<keyword evidence="3" id="KW-1185">Reference proteome</keyword>
<organism evidence="1 3">
    <name type="scientific">Callosobruchus maculatus</name>
    <name type="common">Southern cowpea weevil</name>
    <name type="synonym">Pulse bruchid</name>
    <dbReference type="NCBI Taxonomy" id="64391"/>
    <lineage>
        <taxon>Eukaryota</taxon>
        <taxon>Metazoa</taxon>
        <taxon>Ecdysozoa</taxon>
        <taxon>Arthropoda</taxon>
        <taxon>Hexapoda</taxon>
        <taxon>Insecta</taxon>
        <taxon>Pterygota</taxon>
        <taxon>Neoptera</taxon>
        <taxon>Endopterygota</taxon>
        <taxon>Coleoptera</taxon>
        <taxon>Polyphaga</taxon>
        <taxon>Cucujiformia</taxon>
        <taxon>Chrysomeloidea</taxon>
        <taxon>Chrysomelidae</taxon>
        <taxon>Bruchinae</taxon>
        <taxon>Bruchini</taxon>
        <taxon>Callosobruchus</taxon>
    </lineage>
</organism>
<evidence type="ECO:0000313" key="1">
    <source>
        <dbReference type="EMBL" id="VEN33765.1"/>
    </source>
</evidence>
<name>A0A653BFJ1_CALMS</name>
<protein>
    <submittedName>
        <fullName evidence="1">Uncharacterized protein</fullName>
    </submittedName>
</protein>
<dbReference type="EMBL" id="CAACVG010000220">
    <property type="protein sequence ID" value="VEN33765.1"/>
    <property type="molecule type" value="Genomic_DNA"/>
</dbReference>
<accession>A0A653BFJ1</accession>
<evidence type="ECO:0000313" key="3">
    <source>
        <dbReference type="Proteomes" id="UP000410492"/>
    </source>
</evidence>
<sequence>MTYSTVSFGAGIMCNQFWYWRMTSCGQSGLVLAYDQFWCCHIIVNFRIAYSTVSFGAGV</sequence>
<evidence type="ECO:0000313" key="2">
    <source>
        <dbReference type="EMBL" id="VEN34290.1"/>
    </source>
</evidence>
<dbReference type="Proteomes" id="UP000410492">
    <property type="component" value="Unassembled WGS sequence"/>
</dbReference>
<dbReference type="AlphaFoldDB" id="A0A653BFJ1"/>